<evidence type="ECO:0000259" key="1">
    <source>
        <dbReference type="Pfam" id="PF12697"/>
    </source>
</evidence>
<evidence type="ECO:0000313" key="2">
    <source>
        <dbReference type="EMBL" id="KAA0023158.1"/>
    </source>
</evidence>
<organism evidence="2 3">
    <name type="scientific">Antrihabitans cavernicola</name>
    <dbReference type="NCBI Taxonomy" id="2495913"/>
    <lineage>
        <taxon>Bacteria</taxon>
        <taxon>Bacillati</taxon>
        <taxon>Actinomycetota</taxon>
        <taxon>Actinomycetes</taxon>
        <taxon>Mycobacteriales</taxon>
        <taxon>Nocardiaceae</taxon>
        <taxon>Antrihabitans</taxon>
    </lineage>
</organism>
<dbReference type="AlphaFoldDB" id="A0A5A7SAF6"/>
<gene>
    <name evidence="2" type="ORF">FOY51_11880</name>
</gene>
<evidence type="ECO:0000313" key="3">
    <source>
        <dbReference type="Proteomes" id="UP000322244"/>
    </source>
</evidence>
<name>A0A5A7SAF6_9NOCA</name>
<accession>A0A5A7SAF6</accession>
<keyword evidence="2" id="KW-0378">Hydrolase</keyword>
<dbReference type="GO" id="GO:0016787">
    <property type="term" value="F:hydrolase activity"/>
    <property type="evidence" value="ECO:0007669"/>
    <property type="project" value="UniProtKB-KW"/>
</dbReference>
<dbReference type="SUPFAM" id="SSF53474">
    <property type="entry name" value="alpha/beta-Hydrolases"/>
    <property type="match status" value="1"/>
</dbReference>
<dbReference type="InterPro" id="IPR029058">
    <property type="entry name" value="AB_hydrolase_fold"/>
</dbReference>
<reference evidence="2 3" key="1">
    <citation type="submission" date="2019-07" db="EMBL/GenBank/DDBJ databases">
        <title>Rhodococcus cavernicolus sp. nov., isolated from a cave.</title>
        <authorList>
            <person name="Lee S.D."/>
        </authorList>
    </citation>
    <scope>NUCLEOTIDE SEQUENCE [LARGE SCALE GENOMIC DNA]</scope>
    <source>
        <strain evidence="2 3">C1-24</strain>
    </source>
</reference>
<proteinExistence type="predicted"/>
<keyword evidence="3" id="KW-1185">Reference proteome</keyword>
<dbReference type="Pfam" id="PF12697">
    <property type="entry name" value="Abhydrolase_6"/>
    <property type="match status" value="1"/>
</dbReference>
<protein>
    <submittedName>
        <fullName evidence="2">Alpha/beta hydrolase</fullName>
    </submittedName>
</protein>
<feature type="domain" description="AB hydrolase-1" evidence="1">
    <location>
        <begin position="30"/>
        <end position="265"/>
    </location>
</feature>
<dbReference type="InterPro" id="IPR000073">
    <property type="entry name" value="AB_hydrolase_1"/>
</dbReference>
<dbReference type="Proteomes" id="UP000322244">
    <property type="component" value="Unassembled WGS sequence"/>
</dbReference>
<comment type="caution">
    <text evidence="2">The sequence shown here is derived from an EMBL/GenBank/DDBJ whole genome shotgun (WGS) entry which is preliminary data.</text>
</comment>
<dbReference type="Gene3D" id="3.40.50.1820">
    <property type="entry name" value="alpha/beta hydrolase"/>
    <property type="match status" value="1"/>
</dbReference>
<dbReference type="RefSeq" id="WP_149430416.1">
    <property type="nucleotide sequence ID" value="NZ_VLNY01000004.1"/>
</dbReference>
<dbReference type="EMBL" id="VLNY01000004">
    <property type="protein sequence ID" value="KAA0023158.1"/>
    <property type="molecule type" value="Genomic_DNA"/>
</dbReference>
<sequence length="275" mass="29632">MNLTTTVSTHTLDVPGASLYYELRGSGPLVVLIGAPMDAVAFAPLAERLATDYTVLTADPRGINRSSVDSRDIDSTPELRADDIARILRAVNTGPAAVFGSSGGAVSALALAQAHPRLIHIVVAHEAPLIELLADRAQLRRGTDELADVYLAGNHLRAWAMFIAQAKIDMPADVLEMMFGDHRDPQHLADELFWFAHEMRPSTYWEPDLDVLRASPVRIVVGVGEDSTGETCDRTSCALAAELGIGTTSFPGGHIAFAEDPDAFVGRLRPLLEDR</sequence>
<dbReference type="OrthoDB" id="3210164at2"/>